<dbReference type="Gene3D" id="1.20.1300.20">
    <property type="entry name" value="Peptidase C65 Otubain, subdomain 2"/>
    <property type="match status" value="1"/>
</dbReference>
<comment type="catalytic activity">
    <reaction evidence="1">
        <text>Thiol-dependent hydrolysis of ester, thioester, amide, peptide and isopeptide bonds formed by the C-terminal Gly of ubiquitin (a 76-residue protein attached to proteins as an intracellular targeting signal).</text>
        <dbReference type="EC" id="3.4.19.12"/>
    </reaction>
</comment>
<evidence type="ECO:0000256" key="1">
    <source>
        <dbReference type="ARBA" id="ARBA00000707"/>
    </source>
</evidence>
<dbReference type="eggNOG" id="KOG3991">
    <property type="taxonomic scope" value="Eukaryota"/>
</dbReference>
<reference evidence="7 8" key="1">
    <citation type="journal article" date="2008" name="Nature">
        <title>The genome of the choanoflagellate Monosiga brevicollis and the origin of metazoans.</title>
        <authorList>
            <consortium name="JGI Sequencing"/>
            <person name="King N."/>
            <person name="Westbrook M.J."/>
            <person name="Young S.L."/>
            <person name="Kuo A."/>
            <person name="Abedin M."/>
            <person name="Chapman J."/>
            <person name="Fairclough S."/>
            <person name="Hellsten U."/>
            <person name="Isogai Y."/>
            <person name="Letunic I."/>
            <person name="Marr M."/>
            <person name="Pincus D."/>
            <person name="Putnam N."/>
            <person name="Rokas A."/>
            <person name="Wright K.J."/>
            <person name="Zuzow R."/>
            <person name="Dirks W."/>
            <person name="Good M."/>
            <person name="Goodstein D."/>
            <person name="Lemons D."/>
            <person name="Li W."/>
            <person name="Lyons J.B."/>
            <person name="Morris A."/>
            <person name="Nichols S."/>
            <person name="Richter D.J."/>
            <person name="Salamov A."/>
            <person name="Bork P."/>
            <person name="Lim W.A."/>
            <person name="Manning G."/>
            <person name="Miller W.T."/>
            <person name="McGinnis W."/>
            <person name="Shapiro H."/>
            <person name="Tjian R."/>
            <person name="Grigoriev I.V."/>
            <person name="Rokhsar D."/>
        </authorList>
    </citation>
    <scope>NUCLEOTIDE SEQUENCE [LARGE SCALE GENOMIC DNA]</scope>
    <source>
        <strain evidence="8">MX1 / ATCC 50154</strain>
    </source>
</reference>
<keyword evidence="4" id="KW-0833">Ubl conjugation pathway</keyword>
<evidence type="ECO:0000313" key="8">
    <source>
        <dbReference type="Proteomes" id="UP000001357"/>
    </source>
</evidence>
<dbReference type="EC" id="3.4.19.12" evidence="2"/>
<name>A9UP29_MONBE</name>
<evidence type="ECO:0000256" key="6">
    <source>
        <dbReference type="ARBA" id="ARBA00022807"/>
    </source>
</evidence>
<dbReference type="Pfam" id="PF10275">
    <property type="entry name" value="Peptidase_C65"/>
    <property type="match status" value="1"/>
</dbReference>
<sequence length="243" mass="26903">MASEASEVGEAAGRPTDEAIMRQMEDIKQEAAQHPLMGERTGIDVLLAEYPDPLFHTKLETLQRRQASFRRTRGDGFLLRLRETYEMALAAGCPEFTTEDFYETVADMVTDLKADEASLTTLLAAVNDEGLSNYLVAYMRIITSAYMQLNADYFQPFIEGGLTVKEYCSISVDPFGVESEHLQAQALISALRLGCRITYIDRSPGAEPPCHVLEGPDGSGQPVCHLMFRPGHYDVLYLPTAAP</sequence>
<dbReference type="InterPro" id="IPR042467">
    <property type="entry name" value="Peptidase_C65_otubain_sub2"/>
</dbReference>
<evidence type="ECO:0000256" key="2">
    <source>
        <dbReference type="ARBA" id="ARBA00012759"/>
    </source>
</evidence>
<dbReference type="AlphaFoldDB" id="A9UP29"/>
<dbReference type="PANTHER" id="PTHR12931">
    <property type="entry name" value="UBIQUITIN THIOLESTERASE PROTEIN OTUB"/>
    <property type="match status" value="1"/>
</dbReference>
<dbReference type="GO" id="GO:0004843">
    <property type="term" value="F:cysteine-type deubiquitinase activity"/>
    <property type="evidence" value="ECO:0000318"/>
    <property type="project" value="GO_Central"/>
</dbReference>
<dbReference type="InterPro" id="IPR042468">
    <property type="entry name" value="Peptidase_C65_otubain_sub1"/>
</dbReference>
<keyword evidence="3" id="KW-0645">Protease</keyword>
<organism evidence="7 8">
    <name type="scientific">Monosiga brevicollis</name>
    <name type="common">Choanoflagellate</name>
    <dbReference type="NCBI Taxonomy" id="81824"/>
    <lineage>
        <taxon>Eukaryota</taxon>
        <taxon>Choanoflagellata</taxon>
        <taxon>Craspedida</taxon>
        <taxon>Salpingoecidae</taxon>
        <taxon>Monosiga</taxon>
    </lineage>
</organism>
<dbReference type="EMBL" id="CH991543">
    <property type="protein sequence ID" value="EDQ92347.1"/>
    <property type="molecule type" value="Genomic_DNA"/>
</dbReference>
<evidence type="ECO:0000256" key="3">
    <source>
        <dbReference type="ARBA" id="ARBA00022670"/>
    </source>
</evidence>
<dbReference type="InterPro" id="IPR019400">
    <property type="entry name" value="Peptidase_C65_otubain"/>
</dbReference>
<dbReference type="GeneID" id="5887838"/>
<gene>
    <name evidence="7" type="ORF">MONBRDRAFT_21944</name>
</gene>
<dbReference type="OMA" id="EDFHGTF"/>
<evidence type="ECO:0000313" key="7">
    <source>
        <dbReference type="EMBL" id="EDQ92347.1"/>
    </source>
</evidence>
<dbReference type="SUPFAM" id="SSF54001">
    <property type="entry name" value="Cysteine proteinases"/>
    <property type="match status" value="1"/>
</dbReference>
<dbReference type="InParanoid" id="A9UP29"/>
<accession>A9UP29</accession>
<protein>
    <recommendedName>
        <fullName evidence="2">ubiquitinyl hydrolase 1</fullName>
        <ecNumber evidence="2">3.4.19.12</ecNumber>
    </recommendedName>
</protein>
<keyword evidence="6" id="KW-0788">Thiol protease</keyword>
<keyword evidence="8" id="KW-1185">Reference proteome</keyword>
<dbReference type="KEGG" id="mbr:MONBRDRAFT_21944"/>
<dbReference type="GO" id="GO:0043130">
    <property type="term" value="F:ubiquitin binding"/>
    <property type="evidence" value="ECO:0000318"/>
    <property type="project" value="GO_Central"/>
</dbReference>
<evidence type="ECO:0000256" key="5">
    <source>
        <dbReference type="ARBA" id="ARBA00022801"/>
    </source>
</evidence>
<dbReference type="RefSeq" id="XP_001742109.1">
    <property type="nucleotide sequence ID" value="XM_001742057.1"/>
</dbReference>
<evidence type="ECO:0000256" key="4">
    <source>
        <dbReference type="ARBA" id="ARBA00022786"/>
    </source>
</evidence>
<dbReference type="PANTHER" id="PTHR12931:SF15">
    <property type="entry name" value="UBIQUITIN THIOESTERASE OTUBAIN-LIKE"/>
    <property type="match status" value="1"/>
</dbReference>
<dbReference type="Proteomes" id="UP000001357">
    <property type="component" value="Unassembled WGS sequence"/>
</dbReference>
<dbReference type="GO" id="GO:0006508">
    <property type="term" value="P:proteolysis"/>
    <property type="evidence" value="ECO:0007669"/>
    <property type="project" value="UniProtKB-KW"/>
</dbReference>
<dbReference type="FunCoup" id="A9UP29">
    <property type="interactions" value="1794"/>
</dbReference>
<keyword evidence="5" id="KW-0378">Hydrolase</keyword>
<proteinExistence type="predicted"/>
<dbReference type="STRING" id="81824.A9UP29"/>
<dbReference type="InterPro" id="IPR038765">
    <property type="entry name" value="Papain-like_cys_pep_sf"/>
</dbReference>
<dbReference type="Gene3D" id="3.30.200.60">
    <property type="entry name" value="Peptidase C65 Otubain, subdomain 1"/>
    <property type="match status" value="1"/>
</dbReference>